<dbReference type="SUPFAM" id="SSF49417">
    <property type="entry name" value="p53-like transcription factors"/>
    <property type="match status" value="1"/>
</dbReference>
<dbReference type="PRINTS" id="PR00937">
    <property type="entry name" value="TBOX"/>
</dbReference>
<keyword evidence="2" id="KW-0805">Transcription regulation</keyword>
<proteinExistence type="predicted"/>
<dbReference type="Proteomes" id="UP000694941">
    <property type="component" value="Unplaced"/>
</dbReference>
<evidence type="ECO:0000256" key="6">
    <source>
        <dbReference type="PROSITE-ProRule" id="PRU00201"/>
    </source>
</evidence>
<dbReference type="PANTHER" id="PTHR11267:SF201">
    <property type="entry name" value="T-BOX DOMAIN-CONTAINING PROTEIN"/>
    <property type="match status" value="1"/>
</dbReference>
<evidence type="ECO:0000256" key="4">
    <source>
        <dbReference type="ARBA" id="ARBA00023163"/>
    </source>
</evidence>
<keyword evidence="9" id="KW-1185">Reference proteome</keyword>
<feature type="region of interest" description="Disordered" evidence="7">
    <location>
        <begin position="330"/>
        <end position="372"/>
    </location>
</feature>
<dbReference type="SMART" id="SM00425">
    <property type="entry name" value="TBOX"/>
    <property type="match status" value="1"/>
</dbReference>
<dbReference type="InterPro" id="IPR001699">
    <property type="entry name" value="TF_T-box"/>
</dbReference>
<sequence>MPEYSNGLTGFCDNYYGGIQSPSTTYSESGLFMYPGHYSVAKPRMDGKSNNQAHLSRTGFNNVQEYGSIDVPVCVKSSPTSTRPADVCRPENLQNSSPLMSLKWYNSKLPIYLCLVHRELWLKFHQHTTEMIITKHGRRMFPVISVRFTGLDPKKYYTVYLDFFLADCYIWKFNKTHWIPVGPTEPQSRQMKYEHSESPATGHFWMSSDVVFTKLKLTNKKDSPEGNVILTSHHRYQPRVNIVESTPDGTTIPSTLMSHYFPETQFIAVTAYQNTDITQLKIDHNPFAKGFRDCFNKYMTNPSSPQRISSSDKEKKRTMVKDLPFKEDVHIPETSAFPSTHDATSPESGLLNMPAESLSEQETSPKLASGASSGSCNTLDFTGVCEDSCLLCNKVLTNYSVPSDDTLENHTKRTLYRNVASPSDEEHALQASKRARIENNNSIPSKCDNCCHHSGSQCLPQHRLITSISSTPSILNNSSLQKRLFLTSIHKNVAQY</sequence>
<keyword evidence="5 6" id="KW-0539">Nucleus</keyword>
<keyword evidence="3 6" id="KW-0238">DNA-binding</keyword>
<dbReference type="PROSITE" id="PS50252">
    <property type="entry name" value="TBOX_3"/>
    <property type="match status" value="1"/>
</dbReference>
<feature type="compositionally biased region" description="Polar residues" evidence="7">
    <location>
        <begin position="358"/>
        <end position="372"/>
    </location>
</feature>
<comment type="caution">
    <text evidence="6">Lacks conserved residue(s) required for the propagation of feature annotation.</text>
</comment>
<dbReference type="PROSITE" id="PS01283">
    <property type="entry name" value="TBOX_1"/>
    <property type="match status" value="1"/>
</dbReference>
<evidence type="ECO:0000313" key="10">
    <source>
        <dbReference type="RefSeq" id="XP_022258030.1"/>
    </source>
</evidence>
<evidence type="ECO:0000259" key="8">
    <source>
        <dbReference type="PROSITE" id="PS50252"/>
    </source>
</evidence>
<evidence type="ECO:0000313" key="9">
    <source>
        <dbReference type="Proteomes" id="UP000694941"/>
    </source>
</evidence>
<dbReference type="InterPro" id="IPR008967">
    <property type="entry name" value="p53-like_TF_DNA-bd_sf"/>
</dbReference>
<accession>A0ABM1TQ74</accession>
<evidence type="ECO:0000256" key="7">
    <source>
        <dbReference type="SAM" id="MobiDB-lite"/>
    </source>
</evidence>
<name>A0ABM1TQ74_LIMPO</name>
<dbReference type="RefSeq" id="XP_022258030.1">
    <property type="nucleotide sequence ID" value="XM_022402322.1"/>
</dbReference>
<dbReference type="InterPro" id="IPR018186">
    <property type="entry name" value="TF_T-box_CS"/>
</dbReference>
<protein>
    <submittedName>
        <fullName evidence="10">T-box protein 7</fullName>
    </submittedName>
</protein>
<evidence type="ECO:0000256" key="2">
    <source>
        <dbReference type="ARBA" id="ARBA00023015"/>
    </source>
</evidence>
<dbReference type="InterPro" id="IPR046360">
    <property type="entry name" value="T-box_DNA-bd"/>
</dbReference>
<keyword evidence="4" id="KW-0804">Transcription</keyword>
<comment type="subcellular location">
    <subcellularLocation>
        <location evidence="1 6">Nucleus</location>
    </subcellularLocation>
</comment>
<feature type="domain" description="T-box" evidence="8">
    <location>
        <begin position="115"/>
        <end position="293"/>
    </location>
</feature>
<reference evidence="10" key="1">
    <citation type="submission" date="2025-08" db="UniProtKB">
        <authorList>
            <consortium name="RefSeq"/>
        </authorList>
    </citation>
    <scope>IDENTIFICATION</scope>
    <source>
        <tissue evidence="10">Muscle</tissue>
    </source>
</reference>
<evidence type="ECO:0000256" key="1">
    <source>
        <dbReference type="ARBA" id="ARBA00004123"/>
    </source>
</evidence>
<dbReference type="PANTHER" id="PTHR11267">
    <property type="entry name" value="T-BOX PROTEIN-RELATED"/>
    <property type="match status" value="1"/>
</dbReference>
<dbReference type="Pfam" id="PF00907">
    <property type="entry name" value="T-box"/>
    <property type="match status" value="1"/>
</dbReference>
<organism evidence="9 10">
    <name type="scientific">Limulus polyphemus</name>
    <name type="common">Atlantic horseshoe crab</name>
    <dbReference type="NCBI Taxonomy" id="6850"/>
    <lineage>
        <taxon>Eukaryota</taxon>
        <taxon>Metazoa</taxon>
        <taxon>Ecdysozoa</taxon>
        <taxon>Arthropoda</taxon>
        <taxon>Chelicerata</taxon>
        <taxon>Merostomata</taxon>
        <taxon>Xiphosura</taxon>
        <taxon>Limulidae</taxon>
        <taxon>Limulus</taxon>
    </lineage>
</organism>
<dbReference type="Gene3D" id="2.60.40.820">
    <property type="entry name" value="Transcription factor, T-box"/>
    <property type="match status" value="1"/>
</dbReference>
<gene>
    <name evidence="10" type="primary">LOC106473925</name>
</gene>
<evidence type="ECO:0000256" key="3">
    <source>
        <dbReference type="ARBA" id="ARBA00023125"/>
    </source>
</evidence>
<dbReference type="GeneID" id="106473925"/>
<feature type="compositionally biased region" description="Polar residues" evidence="7">
    <location>
        <begin position="336"/>
        <end position="347"/>
    </location>
</feature>
<evidence type="ECO:0000256" key="5">
    <source>
        <dbReference type="ARBA" id="ARBA00023242"/>
    </source>
</evidence>
<dbReference type="InterPro" id="IPR036960">
    <property type="entry name" value="T-box_sf"/>
</dbReference>